<reference evidence="10" key="1">
    <citation type="submission" date="2022-12" db="EMBL/GenBank/DDBJ databases">
        <authorList>
            <person name="Webb A."/>
        </authorList>
    </citation>
    <scope>NUCLEOTIDE SEQUENCE</scope>
    <source>
        <strain evidence="10">Hp1</strain>
    </source>
</reference>
<evidence type="ECO:0000259" key="8">
    <source>
        <dbReference type="PROSITE" id="PS50280"/>
    </source>
</evidence>
<gene>
    <name evidence="10" type="ORF">HBR001_LOCUS9274</name>
</gene>
<dbReference type="Pfam" id="PF18264">
    <property type="entry name" value="preSET_CXC"/>
    <property type="match status" value="1"/>
</dbReference>
<keyword evidence="2" id="KW-0808">Transferase</keyword>
<evidence type="ECO:0000256" key="1">
    <source>
        <dbReference type="ARBA" id="ARBA00022603"/>
    </source>
</evidence>
<evidence type="ECO:0000313" key="10">
    <source>
        <dbReference type="EMBL" id="CAI5743029.1"/>
    </source>
</evidence>
<evidence type="ECO:0000256" key="3">
    <source>
        <dbReference type="ARBA" id="ARBA00022691"/>
    </source>
</evidence>
<dbReference type="PROSITE" id="PS50280">
    <property type="entry name" value="SET"/>
    <property type="match status" value="1"/>
</dbReference>
<keyword evidence="4" id="KW-0805">Transcription regulation</keyword>
<dbReference type="CDD" id="cd10519">
    <property type="entry name" value="SET_EZH"/>
    <property type="match status" value="1"/>
</dbReference>
<dbReference type="GO" id="GO:0003682">
    <property type="term" value="F:chromatin binding"/>
    <property type="evidence" value="ECO:0007669"/>
    <property type="project" value="TreeGrafter"/>
</dbReference>
<evidence type="ECO:0000259" key="9">
    <source>
        <dbReference type="PROSITE" id="PS51633"/>
    </source>
</evidence>
<dbReference type="InterPro" id="IPR026489">
    <property type="entry name" value="CXC_dom"/>
</dbReference>
<organism evidence="10 11">
    <name type="scientific">Hyaloperonospora brassicae</name>
    <name type="common">Brassica downy mildew</name>
    <name type="synonym">Peronospora brassicae</name>
    <dbReference type="NCBI Taxonomy" id="162125"/>
    <lineage>
        <taxon>Eukaryota</taxon>
        <taxon>Sar</taxon>
        <taxon>Stramenopiles</taxon>
        <taxon>Oomycota</taxon>
        <taxon>Peronosporomycetes</taxon>
        <taxon>Peronosporales</taxon>
        <taxon>Peronosporaceae</taxon>
        <taxon>Hyaloperonospora</taxon>
    </lineage>
</organism>
<dbReference type="SMART" id="SM00317">
    <property type="entry name" value="SET"/>
    <property type="match status" value="1"/>
</dbReference>
<dbReference type="GO" id="GO:0005634">
    <property type="term" value="C:nucleus"/>
    <property type="evidence" value="ECO:0007669"/>
    <property type="project" value="TreeGrafter"/>
</dbReference>
<dbReference type="Proteomes" id="UP001162031">
    <property type="component" value="Unassembled WGS sequence"/>
</dbReference>
<dbReference type="InterPro" id="IPR046341">
    <property type="entry name" value="SET_dom_sf"/>
</dbReference>
<feature type="domain" description="SET" evidence="8">
    <location>
        <begin position="745"/>
        <end position="861"/>
    </location>
</feature>
<sequence>MLHTTSYRGVFFTSSPSNILCDQECSAPYDSDCDRPLTYYDDTDTLATRCSILESFGKTRRSFSSVFPDKMAQSQSDVSSSVISLVATHLPTIRRCYQRKVRAILSEARQKINRSHVARRKSRVKGAFSRLASHSLIRSLAETRAVKQLNVVKHTRSLSGVGSISFQIGQGDVLVQDQTMSALLDVNYIGESCCLQKYTTSIGVCASYRVEDDPIFHYTTRRQPGAMTSGNDEGGLAKKHELWARHVADDEVAEYVLRLVVGCLGDSEEVFHALKTELNFSHAYTAYSELKKLHDSRQRTRARLDQVGKLCRDEKRAADPGVAAIVKLMEQSRLSWANRTAAFDQRLQPPISSLESNLIDSLVKSESAGMAGLGLRVTDSYDELVNVYCGSFCRMCYTYTCHEHGWDHPLPIRRVDPVYPRVQFVPHLPVPNEASPSLASSDEDVIYLGSKVSGQPRAADFTADRSTRRDESLQRVAELHQSRCDIGSDEDSVSGVKRPQRRRYNTQDDPSEYIDTSLIPLVVAKMRLCLSTRRACGKLCWKNGGVIGNWRAKLSPAEMALIRKLREVTGDNPCVLAAVVGGLASCTELRDLMKQEVDTDEHLAANGAGRVRRHVQNWKQGWTSSGKNYKLLQSTRDQRLQDRGTGNHEYKPCMHQGMCDTAGCSCMKRDHMCEKACACSRDCPNRFEGCTCAPGECRTSNCPCFMALRECDPDVCVACGASELAVRRRPQSTCDNVNVIGGNHKRLGMSFSSVHGYGVYAREAIAANEFVYEYTGAMISQSEAERRGLIYDKMETSYLFDLNEDLVLDAIRSGNKSKFINHEGDTPNCTAKVVSVCGVHHITIWTLSDIAAGEELTFDYRYNQSVGPDWSQRREQLGNTAPIRAES</sequence>
<keyword evidence="3" id="KW-0949">S-adenosyl-L-methionine</keyword>
<comment type="catalytic activity">
    <reaction evidence="6">
        <text>L-lysyl(27)-[histone H3] + 3 S-adenosyl-L-methionine = N(6),N(6),N(6)-trimethyl-L-lysyl(27)-[histone H3] + 3 S-adenosyl-L-homocysteine + 3 H(+)</text>
        <dbReference type="Rhea" id="RHEA:60292"/>
        <dbReference type="Rhea" id="RHEA-COMP:15535"/>
        <dbReference type="Rhea" id="RHEA-COMP:15548"/>
        <dbReference type="ChEBI" id="CHEBI:15378"/>
        <dbReference type="ChEBI" id="CHEBI:29969"/>
        <dbReference type="ChEBI" id="CHEBI:57856"/>
        <dbReference type="ChEBI" id="CHEBI:59789"/>
        <dbReference type="ChEBI" id="CHEBI:61961"/>
        <dbReference type="EC" id="2.1.1.356"/>
    </reaction>
</comment>
<keyword evidence="1" id="KW-0489">Methyltransferase</keyword>
<evidence type="ECO:0000256" key="2">
    <source>
        <dbReference type="ARBA" id="ARBA00022679"/>
    </source>
</evidence>
<dbReference type="InterPro" id="IPR033467">
    <property type="entry name" value="Tesmin/TSO1-like_CXC"/>
</dbReference>
<dbReference type="InterPro" id="IPR001214">
    <property type="entry name" value="SET_dom"/>
</dbReference>
<keyword evidence="5" id="KW-0804">Transcription</keyword>
<evidence type="ECO:0000313" key="11">
    <source>
        <dbReference type="Proteomes" id="UP001162031"/>
    </source>
</evidence>
<dbReference type="PANTHER" id="PTHR45747">
    <property type="entry name" value="HISTONE-LYSINE N-METHYLTRANSFERASE E(Z)"/>
    <property type="match status" value="1"/>
</dbReference>
<protein>
    <recommendedName>
        <fullName evidence="12">[Histone H3]-lysine(27) N-trimethyltransferase</fullName>
    </recommendedName>
</protein>
<comment type="caution">
    <text evidence="10">The sequence shown here is derived from an EMBL/GenBank/DDBJ whole genome shotgun (WGS) entry which is preliminary data.</text>
</comment>
<dbReference type="Pfam" id="PF00856">
    <property type="entry name" value="SET"/>
    <property type="match status" value="1"/>
</dbReference>
<evidence type="ECO:0000256" key="7">
    <source>
        <dbReference type="SAM" id="MobiDB-lite"/>
    </source>
</evidence>
<evidence type="ECO:0008006" key="12">
    <source>
        <dbReference type="Google" id="ProtNLM"/>
    </source>
</evidence>
<dbReference type="GO" id="GO:0031507">
    <property type="term" value="P:heterochromatin formation"/>
    <property type="evidence" value="ECO:0007669"/>
    <property type="project" value="TreeGrafter"/>
</dbReference>
<dbReference type="AlphaFoldDB" id="A0AAV0V5P6"/>
<name>A0AAV0V5P6_HYABA</name>
<dbReference type="PANTHER" id="PTHR45747:SF4">
    <property type="entry name" value="HISTONE-LYSINE N-METHYLTRANSFERASE E(Z)"/>
    <property type="match status" value="1"/>
</dbReference>
<accession>A0AAV0V5P6</accession>
<evidence type="ECO:0000256" key="5">
    <source>
        <dbReference type="ARBA" id="ARBA00023163"/>
    </source>
</evidence>
<keyword evidence="11" id="KW-1185">Reference proteome</keyword>
<dbReference type="SMART" id="SM01114">
    <property type="entry name" value="CXC"/>
    <property type="match status" value="1"/>
</dbReference>
<dbReference type="GO" id="GO:0140951">
    <property type="term" value="F:histone H3K27 trimethyltransferase activity"/>
    <property type="evidence" value="ECO:0007669"/>
    <property type="project" value="UniProtKB-EC"/>
</dbReference>
<dbReference type="InterPro" id="IPR045318">
    <property type="entry name" value="EZH1/2-like"/>
</dbReference>
<evidence type="ECO:0000256" key="4">
    <source>
        <dbReference type="ARBA" id="ARBA00023015"/>
    </source>
</evidence>
<proteinExistence type="predicted"/>
<feature type="domain" description="CXC" evidence="9">
    <location>
        <begin position="635"/>
        <end position="738"/>
    </location>
</feature>
<evidence type="ECO:0000256" key="6">
    <source>
        <dbReference type="ARBA" id="ARBA00048568"/>
    </source>
</evidence>
<dbReference type="InterPro" id="IPR041355">
    <property type="entry name" value="Pre-SET_CXC"/>
</dbReference>
<dbReference type="EMBL" id="CANTFL010001484">
    <property type="protein sequence ID" value="CAI5743029.1"/>
    <property type="molecule type" value="Genomic_DNA"/>
</dbReference>
<dbReference type="Gene3D" id="2.170.270.10">
    <property type="entry name" value="SET domain"/>
    <property type="match status" value="1"/>
</dbReference>
<dbReference type="GO" id="GO:0032259">
    <property type="term" value="P:methylation"/>
    <property type="evidence" value="ECO:0007669"/>
    <property type="project" value="UniProtKB-KW"/>
</dbReference>
<dbReference type="PROSITE" id="PS51633">
    <property type="entry name" value="CXC"/>
    <property type="match status" value="1"/>
</dbReference>
<dbReference type="SUPFAM" id="SSF82199">
    <property type="entry name" value="SET domain"/>
    <property type="match status" value="1"/>
</dbReference>
<feature type="region of interest" description="Disordered" evidence="7">
    <location>
        <begin position="484"/>
        <end position="509"/>
    </location>
</feature>